<dbReference type="SUPFAM" id="SSF52540">
    <property type="entry name" value="P-loop containing nucleoside triphosphate hydrolases"/>
    <property type="match status" value="1"/>
</dbReference>
<name>A0A9P6C830_9AGAR</name>
<dbReference type="GO" id="GO:0004674">
    <property type="term" value="F:protein serine/threonine kinase activity"/>
    <property type="evidence" value="ECO:0007669"/>
    <property type="project" value="TreeGrafter"/>
</dbReference>
<feature type="region of interest" description="Disordered" evidence="6">
    <location>
        <begin position="315"/>
        <end position="341"/>
    </location>
</feature>
<evidence type="ECO:0000256" key="6">
    <source>
        <dbReference type="SAM" id="MobiDB-lite"/>
    </source>
</evidence>
<evidence type="ECO:0000259" key="7">
    <source>
        <dbReference type="PROSITE" id="PS50011"/>
    </source>
</evidence>
<organism evidence="8 9">
    <name type="scientific">Macrolepiota fuliginosa MF-IS2</name>
    <dbReference type="NCBI Taxonomy" id="1400762"/>
    <lineage>
        <taxon>Eukaryota</taxon>
        <taxon>Fungi</taxon>
        <taxon>Dikarya</taxon>
        <taxon>Basidiomycota</taxon>
        <taxon>Agaricomycotina</taxon>
        <taxon>Agaricomycetes</taxon>
        <taxon>Agaricomycetidae</taxon>
        <taxon>Agaricales</taxon>
        <taxon>Agaricineae</taxon>
        <taxon>Agaricaceae</taxon>
        <taxon>Macrolepiota</taxon>
    </lineage>
</organism>
<evidence type="ECO:0000256" key="1">
    <source>
        <dbReference type="ARBA" id="ARBA00008171"/>
    </source>
</evidence>
<evidence type="ECO:0000313" key="8">
    <source>
        <dbReference type="EMBL" id="KAF9451854.1"/>
    </source>
</evidence>
<evidence type="ECO:0000256" key="2">
    <source>
        <dbReference type="ARBA" id="ARBA00022679"/>
    </source>
</evidence>
<dbReference type="InterPro" id="IPR051681">
    <property type="entry name" value="Ser/Thr_Kinases-Pseudokinases"/>
</dbReference>
<dbReference type="PROSITE" id="PS00108">
    <property type="entry name" value="PROTEIN_KINASE_ST"/>
    <property type="match status" value="1"/>
</dbReference>
<evidence type="ECO:0000313" key="9">
    <source>
        <dbReference type="Proteomes" id="UP000807342"/>
    </source>
</evidence>
<dbReference type="InterPro" id="IPR001245">
    <property type="entry name" value="Ser-Thr/Tyr_kinase_cat_dom"/>
</dbReference>
<gene>
    <name evidence="8" type="ORF">P691DRAFT_723258</name>
</gene>
<dbReference type="PRINTS" id="PR00109">
    <property type="entry name" value="TYRKINASE"/>
</dbReference>
<proteinExistence type="inferred from homology"/>
<comment type="similarity">
    <text evidence="1">Belongs to the protein kinase superfamily. TKL Ser/Thr protein kinase family. ROCO subfamily.</text>
</comment>
<reference evidence="8" key="1">
    <citation type="submission" date="2020-11" db="EMBL/GenBank/DDBJ databases">
        <authorList>
            <consortium name="DOE Joint Genome Institute"/>
            <person name="Ahrendt S."/>
            <person name="Riley R."/>
            <person name="Andreopoulos W."/>
            <person name="Labutti K."/>
            <person name="Pangilinan J."/>
            <person name="Ruiz-Duenas F.J."/>
            <person name="Barrasa J.M."/>
            <person name="Sanchez-Garcia M."/>
            <person name="Camarero S."/>
            <person name="Miyauchi S."/>
            <person name="Serrano A."/>
            <person name="Linde D."/>
            <person name="Babiker R."/>
            <person name="Drula E."/>
            <person name="Ayuso-Fernandez I."/>
            <person name="Pacheco R."/>
            <person name="Padilla G."/>
            <person name="Ferreira P."/>
            <person name="Barriuso J."/>
            <person name="Kellner H."/>
            <person name="Castanera R."/>
            <person name="Alfaro M."/>
            <person name="Ramirez L."/>
            <person name="Pisabarro A.G."/>
            <person name="Kuo A."/>
            <person name="Tritt A."/>
            <person name="Lipzen A."/>
            <person name="He G."/>
            <person name="Yan M."/>
            <person name="Ng V."/>
            <person name="Cullen D."/>
            <person name="Martin F."/>
            <person name="Rosso M.-N."/>
            <person name="Henrissat B."/>
            <person name="Hibbett D."/>
            <person name="Martinez A.T."/>
            <person name="Grigoriev I.V."/>
        </authorList>
    </citation>
    <scope>NUCLEOTIDE SEQUENCE</scope>
    <source>
        <strain evidence="8">MF-IS2</strain>
    </source>
</reference>
<comment type="caution">
    <text evidence="8">The sequence shown here is derived from an EMBL/GenBank/DDBJ whole genome shotgun (WGS) entry which is preliminary data.</text>
</comment>
<dbReference type="CDD" id="cd00882">
    <property type="entry name" value="Ras_like_GTPase"/>
    <property type="match status" value="1"/>
</dbReference>
<dbReference type="SUPFAM" id="SSF56112">
    <property type="entry name" value="Protein kinase-like (PK-like)"/>
    <property type="match status" value="1"/>
</dbReference>
<dbReference type="EMBL" id="MU151079">
    <property type="protein sequence ID" value="KAF9451854.1"/>
    <property type="molecule type" value="Genomic_DNA"/>
</dbReference>
<dbReference type="Gene3D" id="1.10.510.10">
    <property type="entry name" value="Transferase(Phosphotransferase) domain 1"/>
    <property type="match status" value="1"/>
</dbReference>
<dbReference type="AlphaFoldDB" id="A0A9P6C830"/>
<dbReference type="PANTHER" id="PTHR44329:SF288">
    <property type="entry name" value="MITOGEN-ACTIVATED PROTEIN KINASE KINASE KINASE 20"/>
    <property type="match status" value="1"/>
</dbReference>
<keyword evidence="4 8" id="KW-0418">Kinase</keyword>
<dbReference type="GO" id="GO:0005524">
    <property type="term" value="F:ATP binding"/>
    <property type="evidence" value="ECO:0007669"/>
    <property type="project" value="UniProtKB-KW"/>
</dbReference>
<evidence type="ECO:0000256" key="4">
    <source>
        <dbReference type="ARBA" id="ARBA00022777"/>
    </source>
</evidence>
<evidence type="ECO:0000256" key="5">
    <source>
        <dbReference type="ARBA" id="ARBA00022840"/>
    </source>
</evidence>
<feature type="region of interest" description="Disordered" evidence="6">
    <location>
        <begin position="229"/>
        <end position="264"/>
    </location>
</feature>
<dbReference type="PANTHER" id="PTHR44329">
    <property type="entry name" value="SERINE/THREONINE-PROTEIN KINASE TNNI3K-RELATED"/>
    <property type="match status" value="1"/>
</dbReference>
<dbReference type="InterPro" id="IPR011009">
    <property type="entry name" value="Kinase-like_dom_sf"/>
</dbReference>
<feature type="compositionally biased region" description="Polar residues" evidence="6">
    <location>
        <begin position="330"/>
        <end position="340"/>
    </location>
</feature>
<keyword evidence="3" id="KW-0547">Nucleotide-binding</keyword>
<protein>
    <submittedName>
        <fullName evidence="8">Kinase-like protein</fullName>
    </submittedName>
</protein>
<keyword evidence="9" id="KW-1185">Reference proteome</keyword>
<sequence>MGNALSARYLKPEDIKPSDYITFVVGSAGVGKSTFINTAVGGNILSTGHSAFISSTHDIQQVACSIPTNFLNSGNQRLVFVEIPALELDSGDSNTNAVDKLGTWLRSMTSRKLEARGIIYLQRITGRTCLGSPKLYLGVLKKLYERYRIQSAFPKRMVLVTTMWGSDSTKEALRREEDLGTYLNDISRELVLPRIFRFKETFGSAWSIVCDLLEGVIYSDPALPESAKSLYSPSNWSADPSTPSEPGSSVEPATPSEPQLLTNYNFPSPIIASPGVKDGISADPPISVTGPYHDDNTEGMARLSLEIPAMNTHPKVQKPPHAEKVLGKPQPSSLTQQVTSPAEYPRRSRALIMGIGKAAVCRAKILKLTGEDAQQMVDFINTILHEKDILNTGDGTFLLTVLRKLAKTACVIPRCYELSGIQCDSDMVQQGGFADIYQGQYKNQRLCLKILRLYSDQNTTMRSNIKELTVWAHLLHPNVLPFYGVFLYGSTKRTCLVSPWMNQGNLAEFLKRFPERPRFPMVFDIIDGLSYLHQRSIVHGDLKSQNVLLRDDGRALLADFGLARIAMITHIASSTGLANGTTRWKAPELFPQKLADEALPTRESDIWSFGCLCYEVFTRRIPFYDYTDMGVLRLHIDRKAIQTKPPPTHEGDRFDDRVWKIMTDCWNYEPPSRPNCDELRCAFTEIQDPGDRPRNEDHQEDNRVLWEEMRSRSDIHIDYRHVYETLLRIQENA</sequence>
<accession>A0A9P6C830</accession>
<dbReference type="Pfam" id="PF07714">
    <property type="entry name" value="PK_Tyr_Ser-Thr"/>
    <property type="match status" value="1"/>
</dbReference>
<dbReference type="Proteomes" id="UP000807342">
    <property type="component" value="Unassembled WGS sequence"/>
</dbReference>
<dbReference type="PROSITE" id="PS50011">
    <property type="entry name" value="PROTEIN_KINASE_DOM"/>
    <property type="match status" value="1"/>
</dbReference>
<keyword evidence="2" id="KW-0808">Transferase</keyword>
<dbReference type="SMART" id="SM00220">
    <property type="entry name" value="S_TKc"/>
    <property type="match status" value="1"/>
</dbReference>
<dbReference type="Gene3D" id="3.40.50.300">
    <property type="entry name" value="P-loop containing nucleotide triphosphate hydrolases"/>
    <property type="match status" value="1"/>
</dbReference>
<dbReference type="InterPro" id="IPR008271">
    <property type="entry name" value="Ser/Thr_kinase_AS"/>
</dbReference>
<keyword evidence="5" id="KW-0067">ATP-binding</keyword>
<feature type="compositionally biased region" description="Polar residues" evidence="6">
    <location>
        <begin position="229"/>
        <end position="247"/>
    </location>
</feature>
<dbReference type="InterPro" id="IPR000719">
    <property type="entry name" value="Prot_kinase_dom"/>
</dbReference>
<feature type="domain" description="Protein kinase" evidence="7">
    <location>
        <begin position="422"/>
        <end position="684"/>
    </location>
</feature>
<evidence type="ECO:0000256" key="3">
    <source>
        <dbReference type="ARBA" id="ARBA00022741"/>
    </source>
</evidence>
<dbReference type="InterPro" id="IPR027417">
    <property type="entry name" value="P-loop_NTPase"/>
</dbReference>
<dbReference type="OrthoDB" id="4062651at2759"/>